<dbReference type="AlphaFoldDB" id="A0A3N7G6C4"/>
<protein>
    <submittedName>
        <fullName evidence="1">Uncharacterized protein</fullName>
    </submittedName>
</protein>
<evidence type="ECO:0000313" key="2">
    <source>
        <dbReference type="Proteomes" id="UP000006729"/>
    </source>
</evidence>
<keyword evidence="2" id="KW-1185">Reference proteome</keyword>
<accession>A0A3N7G6C4</accession>
<sequence length="100" mass="11177">MVLVEAKSTTGHVYTKYGNEHTSGREMLPQLCVRWGILAVCFYYGLNYARWFDLSGLLILASGVFQSEPFEINGAGVLSLVLRYLLTLHPVKKLVSCQPP</sequence>
<organism evidence="1 2">
    <name type="scientific">Populus trichocarpa</name>
    <name type="common">Western balsam poplar</name>
    <name type="synonym">Populus balsamifera subsp. trichocarpa</name>
    <dbReference type="NCBI Taxonomy" id="3694"/>
    <lineage>
        <taxon>Eukaryota</taxon>
        <taxon>Viridiplantae</taxon>
        <taxon>Streptophyta</taxon>
        <taxon>Embryophyta</taxon>
        <taxon>Tracheophyta</taxon>
        <taxon>Spermatophyta</taxon>
        <taxon>Magnoliopsida</taxon>
        <taxon>eudicotyledons</taxon>
        <taxon>Gunneridae</taxon>
        <taxon>Pentapetalae</taxon>
        <taxon>rosids</taxon>
        <taxon>fabids</taxon>
        <taxon>Malpighiales</taxon>
        <taxon>Salicaceae</taxon>
        <taxon>Saliceae</taxon>
        <taxon>Populus</taxon>
    </lineage>
</organism>
<gene>
    <name evidence="1" type="ORF">POPTR_008G069050</name>
</gene>
<name>A0A3N7G6C4_POPTR</name>
<dbReference type="InParanoid" id="A0A3N7G6C4"/>
<dbReference type="EMBL" id="CM009297">
    <property type="protein sequence ID" value="RQO94291.1"/>
    <property type="molecule type" value="Genomic_DNA"/>
</dbReference>
<dbReference type="Proteomes" id="UP000006729">
    <property type="component" value="Chromosome 8"/>
</dbReference>
<dbReference type="Gramene" id="Potri.008G069050.1.v4.1">
    <property type="protein sequence ID" value="Potri.008G069050.1.v4.1"/>
    <property type="gene ID" value="Potri.008G069050.v4.1"/>
</dbReference>
<proteinExistence type="predicted"/>
<reference evidence="1 2" key="1">
    <citation type="journal article" date="2006" name="Science">
        <title>The genome of black cottonwood, Populus trichocarpa (Torr. &amp; Gray).</title>
        <authorList>
            <person name="Tuskan G.A."/>
            <person name="Difazio S."/>
            <person name="Jansson S."/>
            <person name="Bohlmann J."/>
            <person name="Grigoriev I."/>
            <person name="Hellsten U."/>
            <person name="Putnam N."/>
            <person name="Ralph S."/>
            <person name="Rombauts S."/>
            <person name="Salamov A."/>
            <person name="Schein J."/>
            <person name="Sterck L."/>
            <person name="Aerts A."/>
            <person name="Bhalerao R.R."/>
            <person name="Bhalerao R.P."/>
            <person name="Blaudez D."/>
            <person name="Boerjan W."/>
            <person name="Brun A."/>
            <person name="Brunner A."/>
            <person name="Busov V."/>
            <person name="Campbell M."/>
            <person name="Carlson J."/>
            <person name="Chalot M."/>
            <person name="Chapman J."/>
            <person name="Chen G.L."/>
            <person name="Cooper D."/>
            <person name="Coutinho P.M."/>
            <person name="Couturier J."/>
            <person name="Covert S."/>
            <person name="Cronk Q."/>
            <person name="Cunningham R."/>
            <person name="Davis J."/>
            <person name="Degroeve S."/>
            <person name="Dejardin A."/>
            <person name="Depamphilis C."/>
            <person name="Detter J."/>
            <person name="Dirks B."/>
            <person name="Dubchak I."/>
            <person name="Duplessis S."/>
            <person name="Ehlting J."/>
            <person name="Ellis B."/>
            <person name="Gendler K."/>
            <person name="Goodstein D."/>
            <person name="Gribskov M."/>
            <person name="Grimwood J."/>
            <person name="Groover A."/>
            <person name="Gunter L."/>
            <person name="Hamberger B."/>
            <person name="Heinze B."/>
            <person name="Helariutta Y."/>
            <person name="Henrissat B."/>
            <person name="Holligan D."/>
            <person name="Holt R."/>
            <person name="Huang W."/>
            <person name="Islam-Faridi N."/>
            <person name="Jones S."/>
            <person name="Jones-Rhoades M."/>
            <person name="Jorgensen R."/>
            <person name="Joshi C."/>
            <person name="Kangasjarvi J."/>
            <person name="Karlsson J."/>
            <person name="Kelleher C."/>
            <person name="Kirkpatrick R."/>
            <person name="Kirst M."/>
            <person name="Kohler A."/>
            <person name="Kalluri U."/>
            <person name="Larimer F."/>
            <person name="Leebens-Mack J."/>
            <person name="Leple J.C."/>
            <person name="Locascio P."/>
            <person name="Lou Y."/>
            <person name="Lucas S."/>
            <person name="Martin F."/>
            <person name="Montanini B."/>
            <person name="Napoli C."/>
            <person name="Nelson D.R."/>
            <person name="Nelson C."/>
            <person name="Nieminen K."/>
            <person name="Nilsson O."/>
            <person name="Pereda V."/>
            <person name="Peter G."/>
            <person name="Philippe R."/>
            <person name="Pilate G."/>
            <person name="Poliakov A."/>
            <person name="Razumovskaya J."/>
            <person name="Richardson P."/>
            <person name="Rinaldi C."/>
            <person name="Ritland K."/>
            <person name="Rouze P."/>
            <person name="Ryaboy D."/>
            <person name="Schmutz J."/>
            <person name="Schrader J."/>
            <person name="Segerman B."/>
            <person name="Shin H."/>
            <person name="Siddiqui A."/>
            <person name="Sterky F."/>
            <person name="Terry A."/>
            <person name="Tsai C.J."/>
            <person name="Uberbacher E."/>
            <person name="Unneberg P."/>
            <person name="Vahala J."/>
            <person name="Wall K."/>
            <person name="Wessler S."/>
            <person name="Yang G."/>
            <person name="Yin T."/>
            <person name="Douglas C."/>
            <person name="Marra M."/>
            <person name="Sandberg G."/>
            <person name="Van de Peer Y."/>
            <person name="Rokhsar D."/>
        </authorList>
    </citation>
    <scope>NUCLEOTIDE SEQUENCE [LARGE SCALE GENOMIC DNA]</scope>
    <source>
        <strain evidence="2">cv. Nisqually</strain>
    </source>
</reference>
<evidence type="ECO:0000313" key="1">
    <source>
        <dbReference type="EMBL" id="RQO94291.1"/>
    </source>
</evidence>